<dbReference type="InterPro" id="IPR058227">
    <property type="entry name" value="RSP_7527-like"/>
</dbReference>
<dbReference type="EMBL" id="OBMM01000001">
    <property type="protein sequence ID" value="SOB94669.1"/>
    <property type="molecule type" value="Genomic_DNA"/>
</dbReference>
<proteinExistence type="predicted"/>
<accession>A0A285RLV4</accession>
<evidence type="ECO:0000313" key="2">
    <source>
        <dbReference type="Proteomes" id="UP000219068"/>
    </source>
</evidence>
<protein>
    <submittedName>
        <fullName evidence="1">Uncharacterized protein</fullName>
    </submittedName>
</protein>
<dbReference type="NCBIfam" id="NF046098">
    <property type="entry name" value="RSP_7527_fam"/>
    <property type="match status" value="1"/>
</dbReference>
<reference evidence="1 2" key="1">
    <citation type="submission" date="2017-08" db="EMBL/GenBank/DDBJ databases">
        <authorList>
            <person name="de Groot N.N."/>
        </authorList>
    </citation>
    <scope>NUCLEOTIDE SEQUENCE [LARGE SCALE GENOMIC DNA]</scope>
    <source>
        <strain evidence="1 2">USBA 78</strain>
    </source>
</reference>
<dbReference type="RefSeq" id="WP_156484639.1">
    <property type="nucleotide sequence ID" value="NZ_DFMA01000009.1"/>
</dbReference>
<evidence type="ECO:0000313" key="1">
    <source>
        <dbReference type="EMBL" id="SOB94669.1"/>
    </source>
</evidence>
<organism evidence="1 2">
    <name type="scientific">Thalassospira xiamenensis</name>
    <dbReference type="NCBI Taxonomy" id="220697"/>
    <lineage>
        <taxon>Bacteria</taxon>
        <taxon>Pseudomonadati</taxon>
        <taxon>Pseudomonadota</taxon>
        <taxon>Alphaproteobacteria</taxon>
        <taxon>Rhodospirillales</taxon>
        <taxon>Thalassospiraceae</taxon>
        <taxon>Thalassospira</taxon>
    </lineage>
</organism>
<gene>
    <name evidence="1" type="ORF">SAMN05428964_1011163</name>
</gene>
<name>A0A285RLV4_9PROT</name>
<sequence length="52" mass="5715">MRRYGDYDLTTLQREAEKLRAQAIRKAVVTLARKIASLFGGNRLPGGRPAGA</sequence>
<dbReference type="Proteomes" id="UP000219068">
    <property type="component" value="Unassembled WGS sequence"/>
</dbReference>
<dbReference type="AlphaFoldDB" id="A0A285RLV4"/>